<feature type="region of interest" description="Disordered" evidence="1">
    <location>
        <begin position="520"/>
        <end position="548"/>
    </location>
</feature>
<dbReference type="InterPro" id="IPR001611">
    <property type="entry name" value="Leu-rich_rpt"/>
</dbReference>
<accession>A0A813L0X4</accession>
<evidence type="ECO:0000256" key="1">
    <source>
        <dbReference type="SAM" id="MobiDB-lite"/>
    </source>
</evidence>
<dbReference type="PANTHER" id="PTHR24114:SF2">
    <property type="entry name" value="F-BOX DOMAIN-CONTAINING PROTEIN-RELATED"/>
    <property type="match status" value="1"/>
</dbReference>
<protein>
    <submittedName>
        <fullName evidence="3">Uncharacterized protein</fullName>
    </submittedName>
</protein>
<evidence type="ECO:0000313" key="4">
    <source>
        <dbReference type="Proteomes" id="UP000626109"/>
    </source>
</evidence>
<organism evidence="3 4">
    <name type="scientific">Polarella glacialis</name>
    <name type="common">Dinoflagellate</name>
    <dbReference type="NCBI Taxonomy" id="89957"/>
    <lineage>
        <taxon>Eukaryota</taxon>
        <taxon>Sar</taxon>
        <taxon>Alveolata</taxon>
        <taxon>Dinophyceae</taxon>
        <taxon>Suessiales</taxon>
        <taxon>Suessiaceae</taxon>
        <taxon>Polarella</taxon>
    </lineage>
</organism>
<dbReference type="SUPFAM" id="SSF52047">
    <property type="entry name" value="RNI-like"/>
    <property type="match status" value="1"/>
</dbReference>
<feature type="compositionally biased region" description="Acidic residues" evidence="1">
    <location>
        <begin position="219"/>
        <end position="230"/>
    </location>
</feature>
<evidence type="ECO:0000313" key="5">
    <source>
        <dbReference type="Proteomes" id="UP000654075"/>
    </source>
</evidence>
<dbReference type="PANTHER" id="PTHR24114">
    <property type="entry name" value="LEUCINE RICH REPEAT FAMILY PROTEIN"/>
    <property type="match status" value="1"/>
</dbReference>
<dbReference type="Gene3D" id="3.80.10.10">
    <property type="entry name" value="Ribonuclease Inhibitor"/>
    <property type="match status" value="2"/>
</dbReference>
<dbReference type="SMART" id="SM00368">
    <property type="entry name" value="LRR_RI"/>
    <property type="match status" value="5"/>
</dbReference>
<dbReference type="Proteomes" id="UP000626109">
    <property type="component" value="Unassembled WGS sequence"/>
</dbReference>
<feature type="compositionally biased region" description="Basic and acidic residues" evidence="1">
    <location>
        <begin position="204"/>
        <end position="215"/>
    </location>
</feature>
<dbReference type="AlphaFoldDB" id="A0A813L0X4"/>
<evidence type="ECO:0000313" key="3">
    <source>
        <dbReference type="EMBL" id="CAE8714047.1"/>
    </source>
</evidence>
<feature type="compositionally biased region" description="Low complexity" evidence="1">
    <location>
        <begin position="7"/>
        <end position="22"/>
    </location>
</feature>
<feature type="compositionally biased region" description="Low complexity" evidence="1">
    <location>
        <begin position="533"/>
        <end position="548"/>
    </location>
</feature>
<dbReference type="Pfam" id="PF13516">
    <property type="entry name" value="LRR_6"/>
    <property type="match status" value="4"/>
</dbReference>
<feature type="region of interest" description="Disordered" evidence="1">
    <location>
        <begin position="1"/>
        <end position="59"/>
    </location>
</feature>
<feature type="region of interest" description="Disordered" evidence="1">
    <location>
        <begin position="203"/>
        <end position="238"/>
    </location>
</feature>
<evidence type="ECO:0000313" key="2">
    <source>
        <dbReference type="EMBL" id="CAE8601738.1"/>
    </source>
</evidence>
<reference evidence="3" key="1">
    <citation type="submission" date="2021-02" db="EMBL/GenBank/DDBJ databases">
        <authorList>
            <person name="Dougan E. K."/>
            <person name="Rhodes N."/>
            <person name="Thang M."/>
            <person name="Chan C."/>
        </authorList>
    </citation>
    <scope>NUCLEOTIDE SEQUENCE</scope>
</reference>
<proteinExistence type="predicted"/>
<dbReference type="OMA" id="CWICDEW"/>
<name>A0A813L0X4_POLGL</name>
<dbReference type="InterPro" id="IPR052394">
    <property type="entry name" value="LRR-containing"/>
</dbReference>
<feature type="compositionally biased region" description="Low complexity" evidence="1">
    <location>
        <begin position="29"/>
        <end position="40"/>
    </location>
</feature>
<keyword evidence="5" id="KW-1185">Reference proteome</keyword>
<dbReference type="OrthoDB" id="771136at2759"/>
<gene>
    <name evidence="2" type="ORF">PGLA1383_LOCUS20021</name>
    <name evidence="3" type="ORF">PGLA2088_LOCUS37798</name>
</gene>
<dbReference type="EMBL" id="CAJNNW010032564">
    <property type="protein sequence ID" value="CAE8714047.1"/>
    <property type="molecule type" value="Genomic_DNA"/>
</dbReference>
<dbReference type="Proteomes" id="UP000654075">
    <property type="component" value="Unassembled WGS sequence"/>
</dbReference>
<sequence>MAIYQSSRTPRAVTPRAAASSAYPTSRGASKAPALAVPAVPKAPPAADKEAWGHFHQRRHRMQPPDLFDEAMKKFEKYGELSAPSARPLSGGGRPDAFPDLKQPASGVIAAAAATGGGGAAPRAQRQLDADLGLRKARFFDKCLRADRAVEAPRLPLHQELSSRKGNLSPTKAAESFSPRNAIFHIPDLAAFRIPTGQISLRELPNKEVTEHSDSDGISAEEESDEDEDPDACRPTLNESMNGLVNKCRQARLHPATTGIVRAHGDERLKLQYGCLTDARAEAMNHTLKATSSDIREAFFCSNGLTDKGAQHLLDAMPEEVEAVDLSENDLSHGQGWCLSFKKLTSLTSLRLSNCQLGDGVCKELVRVLAGCRCLTRMDLSGNSISAAGAAIRGLLKGHTALEELDLHWNQFSGDGAKSLLRGLLENSKNGGRLHTVNLSWNPLGKVGGEEICQQLARLFVESKTLRHLDLSKCELSASQCQVLADGLKSNTSVLGLHIDGNEAHMDARGFLIPDAGKTATGGMTSAGEDTPGGEASGAVSASSGAAGSQQVDRGRNLAMDAGGCCWMCDRWRETRLVYTPGVSGPDVADVWVSTSLDSFELPIPMKRMGADFVAFIMAPVGPLRFIFQAGAEMLASRTAENVSWGQINTLLRAGIGVTAGSVVSRSGCLRLRRARLPGEQPDEASTSEVDTEGQRRKDPLEFEIFTLSTMTVALRPEQEPVCRALVPRRPGEFRNGDFPPEWAIERSLFAPYVEELSSRLFCERSFDVDWRLSNAADLAKDEVDRLHVRDVLRGHYAEIKVLYSSLCSVEWKLAQTAPEDRSRPLSFGIGVNEYTHMLVQHCLIGEGLSMEEADALFIIAAMPPAEAASWHPSSQMEGTMIQRHGFFSLLLRLASFCFCRDSSKTVGDGSKSRAVKAKSLGRALELLLNKHILYPYPPMKNNFHCVQWRVDVLQTEMAEMVLRKHMKAVVDPLFLAFSRGTGSGAPQRRRHLTLEDWFDLLDALHVLPFYRSEDPAVDGWMNGWDRVWLWQISAMSKIDELTRASRHLELVFEEFLEALARLVGLLKSRKTLEAGDYDEDEFWDYGLGSFSAASIFCLDKGVTDKQTFVTYLDTFLASGAVKEAIQVGLRRNKTDA</sequence>
<comment type="caution">
    <text evidence="3">The sequence shown here is derived from an EMBL/GenBank/DDBJ whole genome shotgun (WGS) entry which is preliminary data.</text>
</comment>
<dbReference type="EMBL" id="CAJNNV010013487">
    <property type="protein sequence ID" value="CAE8601738.1"/>
    <property type="molecule type" value="Genomic_DNA"/>
</dbReference>
<dbReference type="InterPro" id="IPR032675">
    <property type="entry name" value="LRR_dom_sf"/>
</dbReference>
<feature type="region of interest" description="Disordered" evidence="1">
    <location>
        <begin position="676"/>
        <end position="696"/>
    </location>
</feature>